<keyword evidence="5 6" id="KW-0472">Membrane</keyword>
<feature type="transmembrane region" description="Helical" evidence="6">
    <location>
        <begin position="197"/>
        <end position="215"/>
    </location>
</feature>
<feature type="transmembrane region" description="Helical" evidence="6">
    <location>
        <begin position="245"/>
        <end position="265"/>
    </location>
</feature>
<feature type="signal peptide" evidence="7">
    <location>
        <begin position="1"/>
        <end position="21"/>
    </location>
</feature>
<feature type="transmembrane region" description="Helical" evidence="6">
    <location>
        <begin position="56"/>
        <end position="76"/>
    </location>
</feature>
<comment type="caution">
    <text evidence="8">The sequence shown here is derived from an EMBL/GenBank/DDBJ whole genome shotgun (WGS) entry which is preliminary data.</text>
</comment>
<evidence type="ECO:0000256" key="1">
    <source>
        <dbReference type="ARBA" id="ARBA00004651"/>
    </source>
</evidence>
<evidence type="ECO:0000256" key="3">
    <source>
        <dbReference type="ARBA" id="ARBA00022692"/>
    </source>
</evidence>
<feature type="transmembrane region" description="Helical" evidence="6">
    <location>
        <begin position="88"/>
        <end position="106"/>
    </location>
</feature>
<dbReference type="AlphaFoldDB" id="A0A9W6PZ04"/>
<dbReference type="GO" id="GO:0005886">
    <property type="term" value="C:plasma membrane"/>
    <property type="evidence" value="ECO:0007669"/>
    <property type="project" value="UniProtKB-SubCell"/>
</dbReference>
<proteinExistence type="predicted"/>
<gene>
    <name evidence="8" type="ORF">Arub01_40000</name>
</gene>
<dbReference type="Proteomes" id="UP001165124">
    <property type="component" value="Unassembled WGS sequence"/>
</dbReference>
<accession>A0A9W6PZ04</accession>
<name>A0A9W6PZ04_9ACTN</name>
<evidence type="ECO:0000256" key="2">
    <source>
        <dbReference type="ARBA" id="ARBA00022475"/>
    </source>
</evidence>
<organism evidence="8 9">
    <name type="scientific">Actinomadura rubrobrunea</name>
    <dbReference type="NCBI Taxonomy" id="115335"/>
    <lineage>
        <taxon>Bacteria</taxon>
        <taxon>Bacillati</taxon>
        <taxon>Actinomycetota</taxon>
        <taxon>Actinomycetes</taxon>
        <taxon>Streptosporangiales</taxon>
        <taxon>Thermomonosporaceae</taxon>
        <taxon>Actinomadura</taxon>
    </lineage>
</organism>
<feature type="transmembrane region" description="Helical" evidence="6">
    <location>
        <begin position="112"/>
        <end position="134"/>
    </location>
</feature>
<keyword evidence="4 6" id="KW-1133">Transmembrane helix</keyword>
<reference evidence="8" key="1">
    <citation type="submission" date="2023-02" db="EMBL/GenBank/DDBJ databases">
        <title>Actinomadura rubrobrunea NBRC 14622.</title>
        <authorList>
            <person name="Ichikawa N."/>
            <person name="Sato H."/>
            <person name="Tonouchi N."/>
        </authorList>
    </citation>
    <scope>NUCLEOTIDE SEQUENCE</scope>
    <source>
        <strain evidence="8">NBRC 14622</strain>
    </source>
</reference>
<feature type="transmembrane region" description="Helical" evidence="6">
    <location>
        <begin position="141"/>
        <end position="159"/>
    </location>
</feature>
<dbReference type="InterPro" id="IPR001851">
    <property type="entry name" value="ABC_transp_permease"/>
</dbReference>
<evidence type="ECO:0000256" key="4">
    <source>
        <dbReference type="ARBA" id="ARBA00022989"/>
    </source>
</evidence>
<evidence type="ECO:0000313" key="9">
    <source>
        <dbReference type="Proteomes" id="UP001165124"/>
    </source>
</evidence>
<dbReference type="Pfam" id="PF02653">
    <property type="entry name" value="BPD_transp_2"/>
    <property type="match status" value="1"/>
</dbReference>
<dbReference type="GO" id="GO:0022857">
    <property type="term" value="F:transmembrane transporter activity"/>
    <property type="evidence" value="ECO:0007669"/>
    <property type="project" value="InterPro"/>
</dbReference>
<evidence type="ECO:0000256" key="7">
    <source>
        <dbReference type="SAM" id="SignalP"/>
    </source>
</evidence>
<evidence type="ECO:0000256" key="5">
    <source>
        <dbReference type="ARBA" id="ARBA00023136"/>
    </source>
</evidence>
<keyword evidence="7" id="KW-0732">Signal</keyword>
<feature type="transmembrane region" description="Helical" evidence="6">
    <location>
        <begin position="323"/>
        <end position="342"/>
    </location>
</feature>
<evidence type="ECO:0000256" key="6">
    <source>
        <dbReference type="SAM" id="Phobius"/>
    </source>
</evidence>
<sequence>MNRLKNSPLALTVLAAAAALAFSVALTSIVLSISGFHPPSTFQAMIEFGLEPDSVVNIVNRAATYYLAALAVAIGFRMGLFNIGVDGQYRLAAMLAAAVGGAFALPPVLHQVVIIVVAMLVGALWAGIAGVLKVTRGVSEVIATIMLNFIATGIIAYLLQTDRLGTQVAGSDNVGTEPIAPSGRVPGIPYPGADLEVFGLVVLAVAVGVAFHVVVERTRFGFDLRATGLSPSAAVASGVDARRMVVTAMVLSGAAAGLVGMPQLLGSSYSYGLDFPSGLGFVGIGIALLGRNNPVGIAFAALLWSFLDQSSQILEFNEIPKEIVAITQAAVLLSVVVVYEVVRRLGMRWQQQAVAAQLAGRDASPKEVAA</sequence>
<keyword evidence="3 6" id="KW-0812">Transmembrane</keyword>
<comment type="subcellular location">
    <subcellularLocation>
        <location evidence="1">Cell membrane</location>
        <topology evidence="1">Multi-pass membrane protein</topology>
    </subcellularLocation>
</comment>
<evidence type="ECO:0000313" key="8">
    <source>
        <dbReference type="EMBL" id="GLW65756.1"/>
    </source>
</evidence>
<protein>
    <submittedName>
        <fullName evidence="8">ABC transporter permease</fullName>
    </submittedName>
</protein>
<dbReference type="EMBL" id="BSRZ01000010">
    <property type="protein sequence ID" value="GLW65756.1"/>
    <property type="molecule type" value="Genomic_DNA"/>
</dbReference>
<dbReference type="PANTHER" id="PTHR47089">
    <property type="entry name" value="ABC TRANSPORTER, PERMEASE PROTEIN"/>
    <property type="match status" value="1"/>
</dbReference>
<keyword evidence="2" id="KW-1003">Cell membrane</keyword>
<dbReference type="RefSeq" id="WP_067907432.1">
    <property type="nucleotide sequence ID" value="NZ_BSRZ01000010.1"/>
</dbReference>
<feature type="chain" id="PRO_5040766790" evidence="7">
    <location>
        <begin position="22"/>
        <end position="370"/>
    </location>
</feature>
<keyword evidence="9" id="KW-1185">Reference proteome</keyword>
<dbReference type="CDD" id="cd06580">
    <property type="entry name" value="TM_PBP1_transp_TpRbsC_like"/>
    <property type="match status" value="1"/>
</dbReference>
<dbReference type="PANTHER" id="PTHR47089:SF1">
    <property type="entry name" value="GUANOSINE ABC TRANSPORTER PERMEASE PROTEIN NUPP"/>
    <property type="match status" value="1"/>
</dbReference>